<dbReference type="PANTHER" id="PTHR31672">
    <property type="entry name" value="BNACNNG10540D PROTEIN"/>
    <property type="match status" value="1"/>
</dbReference>
<name>A0AAW2NP12_SESRA</name>
<dbReference type="Gene3D" id="1.20.1280.50">
    <property type="match status" value="1"/>
</dbReference>
<reference evidence="2" key="2">
    <citation type="journal article" date="2024" name="Plant">
        <title>Genomic evolution and insights into agronomic trait innovations of Sesamum species.</title>
        <authorList>
            <person name="Miao H."/>
            <person name="Wang L."/>
            <person name="Qu L."/>
            <person name="Liu H."/>
            <person name="Sun Y."/>
            <person name="Le M."/>
            <person name="Wang Q."/>
            <person name="Wei S."/>
            <person name="Zheng Y."/>
            <person name="Lin W."/>
            <person name="Duan Y."/>
            <person name="Cao H."/>
            <person name="Xiong S."/>
            <person name="Wang X."/>
            <person name="Wei L."/>
            <person name="Li C."/>
            <person name="Ma Q."/>
            <person name="Ju M."/>
            <person name="Zhao R."/>
            <person name="Li G."/>
            <person name="Mu C."/>
            <person name="Tian Q."/>
            <person name="Mei H."/>
            <person name="Zhang T."/>
            <person name="Gao T."/>
            <person name="Zhang H."/>
        </authorList>
    </citation>
    <scope>NUCLEOTIDE SEQUENCE</scope>
    <source>
        <strain evidence="2">G02</strain>
    </source>
</reference>
<dbReference type="InterPro" id="IPR001810">
    <property type="entry name" value="F-box_dom"/>
</dbReference>
<dbReference type="Pfam" id="PF12937">
    <property type="entry name" value="F-box-like"/>
    <property type="match status" value="1"/>
</dbReference>
<accession>A0AAW2NP12</accession>
<evidence type="ECO:0000259" key="1">
    <source>
        <dbReference type="Pfam" id="PF12937"/>
    </source>
</evidence>
<dbReference type="PANTHER" id="PTHR31672:SF13">
    <property type="entry name" value="F-BOX PROTEIN CPR30-LIKE"/>
    <property type="match status" value="1"/>
</dbReference>
<reference evidence="2" key="1">
    <citation type="submission" date="2020-06" db="EMBL/GenBank/DDBJ databases">
        <authorList>
            <person name="Li T."/>
            <person name="Hu X."/>
            <person name="Zhang T."/>
            <person name="Song X."/>
            <person name="Zhang H."/>
            <person name="Dai N."/>
            <person name="Sheng W."/>
            <person name="Hou X."/>
            <person name="Wei L."/>
        </authorList>
    </citation>
    <scope>NUCLEOTIDE SEQUENCE</scope>
    <source>
        <strain evidence="2">G02</strain>
        <tissue evidence="2">Leaf</tissue>
    </source>
</reference>
<proteinExistence type="predicted"/>
<sequence>MSFNGELFDIFSWLPAKNLYRSSSVCKSFNELLSDDFFIRKQFKNMQLVPDRDFFIYPDIVQWYRIGNVESHALSSKNSGSHPPPESLDFLANRGNVIASSNGLLCCRNIGDHENPLFLFNPTTRSYLPVPLPDEKITPLRGLNIVFVCEKDEDSGDGDDFLLLALFNPDEWGDEFYSKIYCPEERTWRDGGRVDLGQREMNFEHVVKQNSVVYMVSDSSDYFAKESSFFWPYIVAYDIKNSSSEFLKIPKGARKGVHDSTLRIFKWADHPNTICLVKLLNNVFTVWVLIHTSSSYYWKRIFRMRVKDMALALPDTDHLRVEGFAVLNGSFLIFAAGQKVHSYNLKDGNNMGAAEEVCGHQCGGYVRFASFSSTLRPSGPGAVTLPLPA</sequence>
<dbReference type="InterPro" id="IPR050796">
    <property type="entry name" value="SCF_F-box_component"/>
</dbReference>
<dbReference type="SUPFAM" id="SSF81383">
    <property type="entry name" value="F-box domain"/>
    <property type="match status" value="1"/>
</dbReference>
<gene>
    <name evidence="2" type="ORF">Sradi_4325600</name>
</gene>
<dbReference type="InterPro" id="IPR036047">
    <property type="entry name" value="F-box-like_dom_sf"/>
</dbReference>
<feature type="domain" description="F-box" evidence="1">
    <location>
        <begin position="7"/>
        <end position="42"/>
    </location>
</feature>
<protein>
    <recommendedName>
        <fullName evidence="1">F-box domain-containing protein</fullName>
    </recommendedName>
</protein>
<organism evidence="2">
    <name type="scientific">Sesamum radiatum</name>
    <name type="common">Black benniseed</name>
    <dbReference type="NCBI Taxonomy" id="300843"/>
    <lineage>
        <taxon>Eukaryota</taxon>
        <taxon>Viridiplantae</taxon>
        <taxon>Streptophyta</taxon>
        <taxon>Embryophyta</taxon>
        <taxon>Tracheophyta</taxon>
        <taxon>Spermatophyta</taxon>
        <taxon>Magnoliopsida</taxon>
        <taxon>eudicotyledons</taxon>
        <taxon>Gunneridae</taxon>
        <taxon>Pentapetalae</taxon>
        <taxon>asterids</taxon>
        <taxon>lamiids</taxon>
        <taxon>Lamiales</taxon>
        <taxon>Pedaliaceae</taxon>
        <taxon>Sesamum</taxon>
    </lineage>
</organism>
<comment type="caution">
    <text evidence="2">The sequence shown here is derived from an EMBL/GenBank/DDBJ whole genome shotgun (WGS) entry which is preliminary data.</text>
</comment>
<dbReference type="AlphaFoldDB" id="A0AAW2NP12"/>
<dbReference type="EMBL" id="JACGWJ010000019">
    <property type="protein sequence ID" value="KAL0344943.1"/>
    <property type="molecule type" value="Genomic_DNA"/>
</dbReference>
<evidence type="ECO:0000313" key="2">
    <source>
        <dbReference type="EMBL" id="KAL0344943.1"/>
    </source>
</evidence>